<keyword evidence="4" id="KW-1185">Reference proteome</keyword>
<evidence type="ECO:0000313" key="3">
    <source>
        <dbReference type="EMBL" id="BDD86533.1"/>
    </source>
</evidence>
<accession>A0ABM7W6K3</accession>
<dbReference type="EMBL" id="AP025516">
    <property type="protein sequence ID" value="BDD86533.1"/>
    <property type="molecule type" value="Genomic_DNA"/>
</dbReference>
<dbReference type="Proteomes" id="UP000830055">
    <property type="component" value="Chromosome"/>
</dbReference>
<evidence type="ECO:0000313" key="4">
    <source>
        <dbReference type="Proteomes" id="UP000830055"/>
    </source>
</evidence>
<dbReference type="Gene3D" id="3.40.50.150">
    <property type="entry name" value="Vaccinia Virus protein VP39"/>
    <property type="match status" value="1"/>
</dbReference>
<evidence type="ECO:0000259" key="2">
    <source>
        <dbReference type="Pfam" id="PF13649"/>
    </source>
</evidence>
<feature type="region of interest" description="Disordered" evidence="1">
    <location>
        <begin position="1"/>
        <end position="40"/>
    </location>
</feature>
<name>A0ABM7W6K3_9BACT</name>
<dbReference type="SUPFAM" id="SSF53335">
    <property type="entry name" value="S-adenosyl-L-methionine-dependent methyltransferases"/>
    <property type="match status" value="1"/>
</dbReference>
<protein>
    <recommendedName>
        <fullName evidence="2">Methyltransferase domain-containing protein</fullName>
    </recommendedName>
</protein>
<feature type="domain" description="Methyltransferase" evidence="2">
    <location>
        <begin position="80"/>
        <end position="175"/>
    </location>
</feature>
<gene>
    <name evidence="3" type="ORF">DPPLL_08980</name>
</gene>
<dbReference type="InterPro" id="IPR050723">
    <property type="entry name" value="CFA/CMAS"/>
</dbReference>
<dbReference type="PANTHER" id="PTHR43667:SF2">
    <property type="entry name" value="FATTY ACID C-METHYL TRANSFERASE"/>
    <property type="match status" value="1"/>
</dbReference>
<organism evidence="3 4">
    <name type="scientific">Desulfofustis limnaeus</name>
    <dbReference type="NCBI Taxonomy" id="2740163"/>
    <lineage>
        <taxon>Bacteria</taxon>
        <taxon>Pseudomonadati</taxon>
        <taxon>Thermodesulfobacteriota</taxon>
        <taxon>Desulfobulbia</taxon>
        <taxon>Desulfobulbales</taxon>
        <taxon>Desulfocapsaceae</taxon>
        <taxon>Desulfofustis</taxon>
    </lineage>
</organism>
<sequence>MSITRPSSTGCTRQALHERTSKNSLHTRGKGDDVSPENSFSGKGVFPPKYAFTLLIPFRNIFLSPKQLIHRLALQDEHTVLEIGPGPGYFSTHVAQQLKRGKLVLLDIQQEMLDYAKRRLDKRGITNVDYLLTDGARFDLASKAFDRVFMVTVLGEVANQETYLQEIHRILKDDGIVSISELAGDPDKMSIDQLHALTSAQDFETTRIFGNRFNYTINLRKRGHVKSEPIQG</sequence>
<dbReference type="Pfam" id="PF13649">
    <property type="entry name" value="Methyltransf_25"/>
    <property type="match status" value="1"/>
</dbReference>
<reference evidence="3 4" key="1">
    <citation type="submission" date="2022-01" db="EMBL/GenBank/DDBJ databases">
        <title>Desulfofustis limnae sp. nov., a novel mesophilic sulfate-reducing bacterium isolated from marsh soil.</title>
        <authorList>
            <person name="Watanabe M."/>
            <person name="Takahashi A."/>
            <person name="Kojima H."/>
            <person name="Fukui M."/>
        </authorList>
    </citation>
    <scope>NUCLEOTIDE SEQUENCE [LARGE SCALE GENOMIC DNA]</scope>
    <source>
        <strain evidence="3 4">PPLL</strain>
    </source>
</reference>
<dbReference type="InterPro" id="IPR029063">
    <property type="entry name" value="SAM-dependent_MTases_sf"/>
</dbReference>
<dbReference type="InterPro" id="IPR041698">
    <property type="entry name" value="Methyltransf_25"/>
</dbReference>
<dbReference type="PANTHER" id="PTHR43667">
    <property type="entry name" value="CYCLOPROPANE-FATTY-ACYL-PHOSPHOLIPID SYNTHASE"/>
    <property type="match status" value="1"/>
</dbReference>
<proteinExistence type="predicted"/>
<evidence type="ECO:0000256" key="1">
    <source>
        <dbReference type="SAM" id="MobiDB-lite"/>
    </source>
</evidence>
<dbReference type="CDD" id="cd02440">
    <property type="entry name" value="AdoMet_MTases"/>
    <property type="match status" value="1"/>
</dbReference>
<feature type="compositionally biased region" description="Polar residues" evidence="1">
    <location>
        <begin position="1"/>
        <end position="12"/>
    </location>
</feature>